<dbReference type="Gene3D" id="3.30.2310.20">
    <property type="entry name" value="RelE-like"/>
    <property type="match status" value="1"/>
</dbReference>
<dbReference type="SUPFAM" id="SSF143011">
    <property type="entry name" value="RelE-like"/>
    <property type="match status" value="1"/>
</dbReference>
<gene>
    <name evidence="1" type="ORF">E3I16_02240</name>
</gene>
<evidence type="ECO:0000313" key="2">
    <source>
        <dbReference type="Proteomes" id="UP000316674"/>
    </source>
</evidence>
<dbReference type="InterPro" id="IPR035093">
    <property type="entry name" value="RelE/ParE_toxin_dom_sf"/>
</dbReference>
<organism evidence="1 2">
    <name type="scientific">Aerophobetes bacterium</name>
    <dbReference type="NCBI Taxonomy" id="2030807"/>
    <lineage>
        <taxon>Bacteria</taxon>
        <taxon>Candidatus Aerophobota</taxon>
    </lineage>
</organism>
<sequence>MRLNYLKSYDRLFKKLTSPQQENAIKAIDALIEFIKTGKKPQGLGLKKVRSDYWEIRLSVKNRIIFEFKSDIINFAFVGSHNEVKKFLKGKD</sequence>
<dbReference type="EMBL" id="SOHY01000138">
    <property type="protein sequence ID" value="TEU02397.1"/>
    <property type="molecule type" value="Genomic_DNA"/>
</dbReference>
<dbReference type="AlphaFoldDB" id="A0A523ZF71"/>
<comment type="caution">
    <text evidence="1">The sequence shown here is derived from an EMBL/GenBank/DDBJ whole genome shotgun (WGS) entry which is preliminary data.</text>
</comment>
<dbReference type="Proteomes" id="UP000316674">
    <property type="component" value="Unassembled WGS sequence"/>
</dbReference>
<proteinExistence type="predicted"/>
<protein>
    <recommendedName>
        <fullName evidence="3">Type II toxin-antitoxin system RelE/ParE family toxin</fullName>
    </recommendedName>
</protein>
<evidence type="ECO:0000313" key="1">
    <source>
        <dbReference type="EMBL" id="TEU02397.1"/>
    </source>
</evidence>
<accession>A0A523ZF71</accession>
<evidence type="ECO:0008006" key="3">
    <source>
        <dbReference type="Google" id="ProtNLM"/>
    </source>
</evidence>
<reference evidence="1 2" key="1">
    <citation type="submission" date="2019-03" db="EMBL/GenBank/DDBJ databases">
        <title>Metabolic potential of uncultured bacteria and archaea associated with petroleum seepage in deep-sea sediments.</title>
        <authorList>
            <person name="Dong X."/>
            <person name="Hubert C."/>
        </authorList>
    </citation>
    <scope>NUCLEOTIDE SEQUENCE [LARGE SCALE GENOMIC DNA]</scope>
    <source>
        <strain evidence="1">E26_bin6</strain>
    </source>
</reference>
<name>A0A523ZF71_UNCAE</name>